<evidence type="ECO:0000313" key="3">
    <source>
        <dbReference type="Proteomes" id="UP000199377"/>
    </source>
</evidence>
<dbReference type="Proteomes" id="UP000199377">
    <property type="component" value="Unassembled WGS sequence"/>
</dbReference>
<dbReference type="AlphaFoldDB" id="A0A1I3K0U9"/>
<keyword evidence="1" id="KW-0732">Signal</keyword>
<feature type="chain" id="PRO_5011624234" description="Lipoprotein" evidence="1">
    <location>
        <begin position="23"/>
        <end position="148"/>
    </location>
</feature>
<evidence type="ECO:0000256" key="1">
    <source>
        <dbReference type="SAM" id="SignalP"/>
    </source>
</evidence>
<gene>
    <name evidence="2" type="ORF">SAMN05216258_108249</name>
</gene>
<evidence type="ECO:0000313" key="2">
    <source>
        <dbReference type="EMBL" id="SFI66149.1"/>
    </source>
</evidence>
<name>A0A1I3K0U9_9RHOB</name>
<organism evidence="2 3">
    <name type="scientific">Albimonas pacifica</name>
    <dbReference type="NCBI Taxonomy" id="1114924"/>
    <lineage>
        <taxon>Bacteria</taxon>
        <taxon>Pseudomonadati</taxon>
        <taxon>Pseudomonadota</taxon>
        <taxon>Alphaproteobacteria</taxon>
        <taxon>Rhodobacterales</taxon>
        <taxon>Paracoccaceae</taxon>
        <taxon>Albimonas</taxon>
    </lineage>
</organism>
<evidence type="ECO:0008006" key="4">
    <source>
        <dbReference type="Google" id="ProtNLM"/>
    </source>
</evidence>
<proteinExistence type="predicted"/>
<feature type="signal peptide" evidence="1">
    <location>
        <begin position="1"/>
        <end position="22"/>
    </location>
</feature>
<protein>
    <recommendedName>
        <fullName evidence="4">Lipoprotein</fullName>
    </recommendedName>
</protein>
<dbReference type="RefSeq" id="WP_092862002.1">
    <property type="nucleotide sequence ID" value="NZ_FOQH01000008.1"/>
</dbReference>
<accession>A0A1I3K0U9</accession>
<sequence length="148" mass="16165">MSRIAILAAAAAAVLTTGCAYTEQWRAERSEEAEFSREIALVDRETWCGAYDATIDRQYLGPPSQGVASPVLYAFEPMGLRDFRALGYDALISKRLWHTEDGTIEIVKLVAAQSGGSELRILQNDSDRVTAPPLSPAGRDFLECLLGD</sequence>
<keyword evidence="3" id="KW-1185">Reference proteome</keyword>
<dbReference type="PROSITE" id="PS51257">
    <property type="entry name" value="PROKAR_LIPOPROTEIN"/>
    <property type="match status" value="1"/>
</dbReference>
<dbReference type="EMBL" id="FOQH01000008">
    <property type="protein sequence ID" value="SFI66149.1"/>
    <property type="molecule type" value="Genomic_DNA"/>
</dbReference>
<reference evidence="2 3" key="1">
    <citation type="submission" date="2016-10" db="EMBL/GenBank/DDBJ databases">
        <authorList>
            <person name="de Groot N.N."/>
        </authorList>
    </citation>
    <scope>NUCLEOTIDE SEQUENCE [LARGE SCALE GENOMIC DNA]</scope>
    <source>
        <strain evidence="2 3">CGMCC 1.11030</strain>
    </source>
</reference>
<dbReference type="STRING" id="1114924.SAMN05216258_108249"/>